<name>A0A392UAU9_9FABA</name>
<protein>
    <submittedName>
        <fullName evidence="1">Uncharacterized protein</fullName>
    </submittedName>
</protein>
<dbReference type="EMBL" id="LXQA010758100">
    <property type="protein sequence ID" value="MCI69526.1"/>
    <property type="molecule type" value="Genomic_DNA"/>
</dbReference>
<dbReference type="AlphaFoldDB" id="A0A392UAU9"/>
<evidence type="ECO:0000313" key="2">
    <source>
        <dbReference type="Proteomes" id="UP000265520"/>
    </source>
</evidence>
<organism evidence="1 2">
    <name type="scientific">Trifolium medium</name>
    <dbReference type="NCBI Taxonomy" id="97028"/>
    <lineage>
        <taxon>Eukaryota</taxon>
        <taxon>Viridiplantae</taxon>
        <taxon>Streptophyta</taxon>
        <taxon>Embryophyta</taxon>
        <taxon>Tracheophyta</taxon>
        <taxon>Spermatophyta</taxon>
        <taxon>Magnoliopsida</taxon>
        <taxon>eudicotyledons</taxon>
        <taxon>Gunneridae</taxon>
        <taxon>Pentapetalae</taxon>
        <taxon>rosids</taxon>
        <taxon>fabids</taxon>
        <taxon>Fabales</taxon>
        <taxon>Fabaceae</taxon>
        <taxon>Papilionoideae</taxon>
        <taxon>50 kb inversion clade</taxon>
        <taxon>NPAAA clade</taxon>
        <taxon>Hologalegina</taxon>
        <taxon>IRL clade</taxon>
        <taxon>Trifolieae</taxon>
        <taxon>Trifolium</taxon>
    </lineage>
</organism>
<feature type="non-terminal residue" evidence="1">
    <location>
        <position position="56"/>
    </location>
</feature>
<reference evidence="1 2" key="1">
    <citation type="journal article" date="2018" name="Front. Plant Sci.">
        <title>Red Clover (Trifolium pratense) and Zigzag Clover (T. medium) - A Picture of Genomic Similarities and Differences.</title>
        <authorList>
            <person name="Dluhosova J."/>
            <person name="Istvanek J."/>
            <person name="Nedelnik J."/>
            <person name="Repkova J."/>
        </authorList>
    </citation>
    <scope>NUCLEOTIDE SEQUENCE [LARGE SCALE GENOMIC DNA]</scope>
    <source>
        <strain evidence="2">cv. 10/8</strain>
        <tissue evidence="1">Leaf</tissue>
    </source>
</reference>
<comment type="caution">
    <text evidence="1">The sequence shown here is derived from an EMBL/GenBank/DDBJ whole genome shotgun (WGS) entry which is preliminary data.</text>
</comment>
<dbReference type="Proteomes" id="UP000265520">
    <property type="component" value="Unassembled WGS sequence"/>
</dbReference>
<evidence type="ECO:0000313" key="1">
    <source>
        <dbReference type="EMBL" id="MCI69526.1"/>
    </source>
</evidence>
<proteinExistence type="predicted"/>
<keyword evidence="2" id="KW-1185">Reference proteome</keyword>
<accession>A0A392UAU9</accession>
<sequence length="56" mass="6253">MLLLASAQGAPGCYARRDRSIYIAESVLCSRSKESERVFSRFFVTNTYLGFKGVSL</sequence>